<gene>
    <name evidence="11" type="ORF">DC3_55790</name>
</gene>
<feature type="transmembrane region" description="Helical" evidence="10">
    <location>
        <begin position="46"/>
        <end position="64"/>
    </location>
</feature>
<comment type="caution">
    <text evidence="11">The sequence shown here is derived from an EMBL/GenBank/DDBJ whole genome shotgun (WGS) entry which is preliminary data.</text>
</comment>
<sequence>MLITMWAGVSVSVLQILWFVLGVLLPTFFWFWFFWRRDPKPEPVRLLIRTFLYGAFAYLPAALFELSMQTALTGMALYIFIAVVEELLKYFATRTVVKERDFDEFIDGLIYSMTAALGFALMENIFYGVSFGMEVLLVRGLITMSSHVLFTAPWGFALGYQRMRNHNKYAVPLGLGIGIVLHSVFNGIQIQSHPTWGVIALVMALVTVMFLVADRLYTTASKEP</sequence>
<feature type="transmembrane region" description="Helical" evidence="10">
    <location>
        <begin position="194"/>
        <end position="213"/>
    </location>
</feature>
<dbReference type="GO" id="GO:0008233">
    <property type="term" value="F:peptidase activity"/>
    <property type="evidence" value="ECO:0007669"/>
    <property type="project" value="UniProtKB-KW"/>
</dbReference>
<keyword evidence="5" id="KW-0645">Protease</keyword>
<keyword evidence="4" id="KW-1003">Cell membrane</keyword>
<evidence type="ECO:0000256" key="1">
    <source>
        <dbReference type="ARBA" id="ARBA00004651"/>
    </source>
</evidence>
<evidence type="ECO:0000256" key="6">
    <source>
        <dbReference type="ARBA" id="ARBA00022692"/>
    </source>
</evidence>
<evidence type="ECO:0000256" key="2">
    <source>
        <dbReference type="ARBA" id="ARBA00009165"/>
    </source>
</evidence>
<feature type="transmembrane region" description="Helical" evidence="10">
    <location>
        <begin position="12"/>
        <end position="34"/>
    </location>
</feature>
<feature type="transmembrane region" description="Helical" evidence="10">
    <location>
        <begin position="109"/>
        <end position="130"/>
    </location>
</feature>
<evidence type="ECO:0000256" key="7">
    <source>
        <dbReference type="ARBA" id="ARBA00022801"/>
    </source>
</evidence>
<keyword evidence="12" id="KW-1185">Reference proteome</keyword>
<protein>
    <recommendedName>
        <fullName evidence="3">Protease PrsW</fullName>
    </recommendedName>
</protein>
<dbReference type="PIRSF" id="PIRSF016933">
    <property type="entry name" value="PrsW"/>
    <property type="match status" value="1"/>
</dbReference>
<dbReference type="GO" id="GO:0006508">
    <property type="term" value="P:proteolysis"/>
    <property type="evidence" value="ECO:0007669"/>
    <property type="project" value="UniProtKB-KW"/>
</dbReference>
<evidence type="ECO:0000256" key="8">
    <source>
        <dbReference type="ARBA" id="ARBA00022989"/>
    </source>
</evidence>
<dbReference type="PANTHER" id="PTHR36844:SF1">
    <property type="entry name" value="PROTEASE PRSW"/>
    <property type="match status" value="1"/>
</dbReference>
<organism evidence="11 12">
    <name type="scientific">Deinococcus cellulosilyticus (strain DSM 18568 / NBRC 106333 / KACC 11606 / 5516J-15)</name>
    <dbReference type="NCBI Taxonomy" id="1223518"/>
    <lineage>
        <taxon>Bacteria</taxon>
        <taxon>Thermotogati</taxon>
        <taxon>Deinococcota</taxon>
        <taxon>Deinococci</taxon>
        <taxon>Deinococcales</taxon>
        <taxon>Deinococcaceae</taxon>
        <taxon>Deinococcus</taxon>
    </lineage>
</organism>
<dbReference type="InterPro" id="IPR026898">
    <property type="entry name" value="PrsW"/>
</dbReference>
<keyword evidence="6 10" id="KW-0812">Transmembrane</keyword>
<comment type="subcellular location">
    <subcellularLocation>
        <location evidence="1">Cell membrane</location>
        <topology evidence="1">Multi-pass membrane protein</topology>
    </subcellularLocation>
</comment>
<reference evidence="11 12" key="1">
    <citation type="submission" date="2019-07" db="EMBL/GenBank/DDBJ databases">
        <title>Whole genome shotgun sequence of Deinococcus cellulosilyticus NBRC 106333.</title>
        <authorList>
            <person name="Hosoyama A."/>
            <person name="Uohara A."/>
            <person name="Ohji S."/>
            <person name="Ichikawa N."/>
        </authorList>
    </citation>
    <scope>NUCLEOTIDE SEQUENCE [LARGE SCALE GENOMIC DNA]</scope>
    <source>
        <strain evidence="11 12">NBRC 106333</strain>
    </source>
</reference>
<evidence type="ECO:0000313" key="11">
    <source>
        <dbReference type="EMBL" id="GEM49944.1"/>
    </source>
</evidence>
<evidence type="ECO:0000256" key="3">
    <source>
        <dbReference type="ARBA" id="ARBA00018997"/>
    </source>
</evidence>
<evidence type="ECO:0000313" key="12">
    <source>
        <dbReference type="Proteomes" id="UP000321306"/>
    </source>
</evidence>
<feature type="transmembrane region" description="Helical" evidence="10">
    <location>
        <begin position="169"/>
        <end position="188"/>
    </location>
</feature>
<dbReference type="EMBL" id="BJXB01000049">
    <property type="protein sequence ID" value="GEM49944.1"/>
    <property type="molecule type" value="Genomic_DNA"/>
</dbReference>
<dbReference type="InterPro" id="IPR023596">
    <property type="entry name" value="Peptidase_PrsW_arch/bac"/>
</dbReference>
<keyword evidence="8 10" id="KW-1133">Transmembrane helix</keyword>
<name>A0A511NAT9_DEIC1</name>
<dbReference type="GO" id="GO:0005886">
    <property type="term" value="C:plasma membrane"/>
    <property type="evidence" value="ECO:0007669"/>
    <property type="project" value="UniProtKB-SubCell"/>
</dbReference>
<evidence type="ECO:0000256" key="10">
    <source>
        <dbReference type="SAM" id="Phobius"/>
    </source>
</evidence>
<evidence type="ECO:0000256" key="9">
    <source>
        <dbReference type="ARBA" id="ARBA00023136"/>
    </source>
</evidence>
<proteinExistence type="inferred from homology"/>
<comment type="similarity">
    <text evidence="2">Belongs to the protease PrsW family.</text>
</comment>
<feature type="transmembrane region" description="Helical" evidence="10">
    <location>
        <begin position="70"/>
        <end position="88"/>
    </location>
</feature>
<evidence type="ECO:0000256" key="5">
    <source>
        <dbReference type="ARBA" id="ARBA00022670"/>
    </source>
</evidence>
<accession>A0A511NAT9</accession>
<dbReference type="PANTHER" id="PTHR36844">
    <property type="entry name" value="PROTEASE PRSW"/>
    <property type="match status" value="1"/>
</dbReference>
<keyword evidence="9 10" id="KW-0472">Membrane</keyword>
<dbReference type="AlphaFoldDB" id="A0A511NAT9"/>
<feature type="transmembrane region" description="Helical" evidence="10">
    <location>
        <begin position="136"/>
        <end position="157"/>
    </location>
</feature>
<evidence type="ECO:0000256" key="4">
    <source>
        <dbReference type="ARBA" id="ARBA00022475"/>
    </source>
</evidence>
<dbReference type="Pfam" id="PF13367">
    <property type="entry name" value="PrsW-protease"/>
    <property type="match status" value="1"/>
</dbReference>
<keyword evidence="7" id="KW-0378">Hydrolase</keyword>
<dbReference type="Proteomes" id="UP000321306">
    <property type="component" value="Unassembled WGS sequence"/>
</dbReference>